<dbReference type="Proteomes" id="UP000582659">
    <property type="component" value="Unassembled WGS sequence"/>
</dbReference>
<sequence>MFVVDYNYIGMDPGYHAPFEHRQLHQVQLNPQWPSADEMSETDLNNIMAYETMNQQGIVEKEDEGMELDAMEVDENRFDYENIPDFDVSMAFRKLCYDKLLNPMIKWKEKLKAFAQLVKMDLEDHTSYFILRNSDIVLQVGIDQFGSVAACFISWFGAPLRPNEQVRQLILQDRWLTILRALKLMNNLIPHSIILNDRVVCLNALLIIEHDLTLLFKKDKLTFRLHEPVHFWPRSDLQPFTISLDWRPGQFEPNELGVRGDRFICQLTIAPTTSVQFTFPTQSCLNEKLKWIQVSQSRPVNAAYCLSFPKAIPVQEGLMKKLLDVAGGMAVATKTNWFSEAADGLVCKRISFGESKTLSFIIEANQTEEQTDFLVKKITVSSPQGVVEVLNLLVEHIKMFGLIKNLFSIKDKKELGVKRDMALKLQLVDYNQIHIEVDSNSIIYGNVDVTATGAQLSLHLNINSALTGRLLGKDVQFHVDGEHPQEICGFEKESEAKINEDWSLANLFLNISERTSSESKSICQRLLDPITARVFRNHYKMSSRSRLFPFRFYFRMLRLSQKKMEAVKRGLQHCNFRWRLLFFMKNSKSGRKVEIHDVESTQPVVIPSTYTMLRRRETRRRRTIGRHRRRRKESKISAKSVISMAKYEKSEGFVELQKALKSGNVTQRQPNVTRRRRVNILKRRTVNNPQNEKRKKIQKQFKPKTFGLFISWKPAVSYMFRRQGRRFLSTVFSKRRFRMNVNRFGIEKMHSSRLPDIKDMFKNSNIEMYRRKLLQMEGAKMQNQIKKQDPYSRYPDFTNMPPPQTTSIFPTSQFQPMARTKLEIPMNYQTQDEEDSSDDNETDPPPPPKVPANNNQIYQPHLLAARNERLNKIKQDQKERELEQQKLKASQQNQLQRAARINQIGQRLSLNAEQSENALKSAKLESASPPIKEEDDGSNDRPFSRRIKSEIDDKDTSPSSSSSSHDDNSQDSNLPDESNFQNPPQLEMNKEKKQERNSNFPSPDSSTNSPPPSLAKSDEDSKSGPPLLQSESNFKKEEESPRPVKKEDEYKEKKEKEARKEKDEKKRDKKEKDGVKKDRDKRDRRLSIVDLEEKKEKLRKDRDDASTSSSSSIKSSRIAVKPLKDMKKEVVKDKTKKSKDPRDYKLREPSPVLTRKRTSPIPTKKRDREEPKKIRIEEKPGEKLTKTIKTGREEPRSGLKRPATSQLDDKKKKLRKTSDRTTVEREKEKVERKDSTSNSALQDVLGNMGRPTINSLRNFKIPKVVEPDPKPESSAPPPLTAEKKEKQETASASTSRDDRRDGPREGSRDSSRDGYREYGQNYSNHSTGKMFFGMPNFGGANRTARRGSIKGNSQGSFDSESSTYRSRKAPPTEPMKRSSTSSTVVGPYVRDKPPNSTTQLGRFYNPSQQKEKPVPTHPAPFHQAALVQEKYDRDFRDQRDNSPIDGLQIDEG</sequence>
<feature type="region of interest" description="Disordered" evidence="1">
    <location>
        <begin position="1433"/>
        <end position="1452"/>
    </location>
</feature>
<feature type="compositionally biased region" description="Polar residues" evidence="1">
    <location>
        <begin position="1394"/>
        <end position="1408"/>
    </location>
</feature>
<feature type="compositionally biased region" description="Low complexity" evidence="1">
    <location>
        <begin position="1106"/>
        <end position="1119"/>
    </location>
</feature>
<proteinExistence type="predicted"/>
<name>A0A811KZI6_BURXY</name>
<organism evidence="2 3">
    <name type="scientific">Bursaphelenchus xylophilus</name>
    <name type="common">Pinewood nematode worm</name>
    <name type="synonym">Aphelenchoides xylophilus</name>
    <dbReference type="NCBI Taxonomy" id="6326"/>
    <lineage>
        <taxon>Eukaryota</taxon>
        <taxon>Metazoa</taxon>
        <taxon>Ecdysozoa</taxon>
        <taxon>Nematoda</taxon>
        <taxon>Chromadorea</taxon>
        <taxon>Rhabditida</taxon>
        <taxon>Tylenchina</taxon>
        <taxon>Tylenchomorpha</taxon>
        <taxon>Aphelenchoidea</taxon>
        <taxon>Aphelenchoididae</taxon>
        <taxon>Bursaphelenchus</taxon>
    </lineage>
</organism>
<dbReference type="EMBL" id="CAJFCV020000003">
    <property type="protein sequence ID" value="CAG9106488.1"/>
    <property type="molecule type" value="Genomic_DNA"/>
</dbReference>
<feature type="compositionally biased region" description="Low complexity" evidence="1">
    <location>
        <begin position="997"/>
        <end position="1008"/>
    </location>
</feature>
<dbReference type="OrthoDB" id="5871461at2759"/>
<feature type="compositionally biased region" description="Basic and acidic residues" evidence="1">
    <location>
        <begin position="938"/>
        <end position="956"/>
    </location>
</feature>
<comment type="caution">
    <text evidence="2">The sequence shown here is derived from an EMBL/GenBank/DDBJ whole genome shotgun (WGS) entry which is preliminary data.</text>
</comment>
<dbReference type="EMBL" id="CAJFDI010000003">
    <property type="protein sequence ID" value="CAD5220387.1"/>
    <property type="molecule type" value="Genomic_DNA"/>
</dbReference>
<feature type="compositionally biased region" description="Basic and acidic residues" evidence="1">
    <location>
        <begin position="1295"/>
        <end position="1316"/>
    </location>
</feature>
<evidence type="ECO:0000256" key="1">
    <source>
        <dbReference type="SAM" id="MobiDB-lite"/>
    </source>
</evidence>
<evidence type="ECO:0000313" key="3">
    <source>
        <dbReference type="Proteomes" id="UP000659654"/>
    </source>
</evidence>
<feature type="compositionally biased region" description="Basic and acidic residues" evidence="1">
    <location>
        <begin position="1033"/>
        <end position="1105"/>
    </location>
</feature>
<evidence type="ECO:0000313" key="2">
    <source>
        <dbReference type="EMBL" id="CAD5220387.1"/>
    </source>
</evidence>
<reference evidence="2" key="1">
    <citation type="submission" date="2020-09" db="EMBL/GenBank/DDBJ databases">
        <authorList>
            <person name="Kikuchi T."/>
        </authorList>
    </citation>
    <scope>NUCLEOTIDE SEQUENCE</scope>
    <source>
        <strain evidence="2">Ka4C1</strain>
    </source>
</reference>
<feature type="compositionally biased region" description="Polar residues" evidence="1">
    <location>
        <begin position="973"/>
        <end position="984"/>
    </location>
</feature>
<gene>
    <name evidence="2" type="ORF">BXYJ_LOCUS6153</name>
</gene>
<feature type="compositionally biased region" description="Basic and acidic residues" evidence="1">
    <location>
        <begin position="1207"/>
        <end position="1235"/>
    </location>
</feature>
<feature type="compositionally biased region" description="Acidic residues" evidence="1">
    <location>
        <begin position="831"/>
        <end position="842"/>
    </location>
</feature>
<feature type="compositionally biased region" description="Polar residues" evidence="1">
    <location>
        <begin position="1350"/>
        <end position="1364"/>
    </location>
</feature>
<protein>
    <submittedName>
        <fullName evidence="2">(pine wood nematode) hypothetical protein</fullName>
    </submittedName>
</protein>
<accession>A0A811KZI6</accession>
<feature type="compositionally biased region" description="Basic and acidic residues" evidence="1">
    <location>
        <begin position="1164"/>
        <end position="1197"/>
    </location>
</feature>
<feature type="compositionally biased region" description="Basic and acidic residues" evidence="1">
    <location>
        <begin position="1122"/>
        <end position="1148"/>
    </location>
</feature>
<dbReference type="Proteomes" id="UP000659654">
    <property type="component" value="Unassembled WGS sequence"/>
</dbReference>
<feature type="compositionally biased region" description="Basic and acidic residues" evidence="1">
    <location>
        <begin position="1433"/>
        <end position="1442"/>
    </location>
</feature>
<feature type="region of interest" description="Disordered" evidence="1">
    <location>
        <begin position="829"/>
        <end position="855"/>
    </location>
</feature>
<feature type="region of interest" description="Disordered" evidence="1">
    <location>
        <begin position="919"/>
        <end position="1421"/>
    </location>
</feature>
<keyword evidence="3" id="KW-1185">Reference proteome</keyword>